<dbReference type="Gene3D" id="1.10.443.10">
    <property type="entry name" value="Intergrase catalytic core"/>
    <property type="match status" value="1"/>
</dbReference>
<dbReference type="PROSITE" id="PS51898">
    <property type="entry name" value="TYR_RECOMBINASE"/>
    <property type="match status" value="1"/>
</dbReference>
<dbReference type="InterPro" id="IPR050090">
    <property type="entry name" value="Tyrosine_recombinase_XerCD"/>
</dbReference>
<dbReference type="InterPro" id="IPR035386">
    <property type="entry name" value="Arm-DNA-bind_5"/>
</dbReference>
<evidence type="ECO:0000256" key="2">
    <source>
        <dbReference type="ARBA" id="ARBA00023125"/>
    </source>
</evidence>
<sequence length="420" mass="48612">MRSTFSILPYINRNKVKADGTTSVLCRITIDGKSSTMATGIYCRPEDWNSRTGTIRTVRENNRLQEFRKSVGLAYDEILKKQNVVSAELLKNTLAKRAVIPTKLLQMGERERERLLARSKEINSTSTYRHSGYYQKYLKDYLTSLGKEDIDFTDITEDFGSSYKAFMKRNKNFSTQQINKCLCWLSKLVYLAVDYEILRANPLEDMEYEKKPAPKHRHISRAELKAILETPMLDPLQELGRRAFLFSSFTGLAYVDIMLLHPHHIGRTADGRRYIRINRKKTNVEAFIPLHPIAEQILDLYNTTDDTKPVFPLPSRDEMWFEIHELGVAIGRKENLSYHQSRHSFGTFLISEGIPIESIAKMMGHSGIRTTQRYAEITDKKISKDMDNLMAVRMMYGTGKWYKRQGLPKETDLNNEQIGK</sequence>
<dbReference type="InterPro" id="IPR011010">
    <property type="entry name" value="DNA_brk_join_enz"/>
</dbReference>
<dbReference type="CDD" id="cd01185">
    <property type="entry name" value="INTN1_C_like"/>
    <property type="match status" value="1"/>
</dbReference>
<keyword evidence="3" id="KW-0233">DNA recombination</keyword>
<organism evidence="5 6">
    <name type="scientific">Phocaeicola barnesiae</name>
    <dbReference type="NCBI Taxonomy" id="376804"/>
    <lineage>
        <taxon>Bacteria</taxon>
        <taxon>Pseudomonadati</taxon>
        <taxon>Bacteroidota</taxon>
        <taxon>Bacteroidia</taxon>
        <taxon>Bacteroidales</taxon>
        <taxon>Bacteroidaceae</taxon>
        <taxon>Phocaeicola</taxon>
    </lineage>
</organism>
<dbReference type="Pfam" id="PF17293">
    <property type="entry name" value="Arm-DNA-bind_5"/>
    <property type="match status" value="1"/>
</dbReference>
<evidence type="ECO:0000313" key="6">
    <source>
        <dbReference type="Proteomes" id="UP001204579"/>
    </source>
</evidence>
<protein>
    <submittedName>
        <fullName evidence="5">Site-specific integrase</fullName>
    </submittedName>
</protein>
<dbReference type="Pfam" id="PF00589">
    <property type="entry name" value="Phage_integrase"/>
    <property type="match status" value="1"/>
</dbReference>
<dbReference type="EMBL" id="JANRHJ010000005">
    <property type="protein sequence ID" value="MCR8873415.1"/>
    <property type="molecule type" value="Genomic_DNA"/>
</dbReference>
<reference evidence="5 6" key="1">
    <citation type="submission" date="2022-08" db="EMBL/GenBank/DDBJ databases">
        <authorList>
            <person name="Zeman M."/>
            <person name="Kubasova T."/>
        </authorList>
    </citation>
    <scope>NUCLEOTIDE SEQUENCE [LARGE SCALE GENOMIC DNA]</scope>
    <source>
        <strain evidence="5 6">ET62</strain>
    </source>
</reference>
<dbReference type="GO" id="GO:0006310">
    <property type="term" value="P:DNA recombination"/>
    <property type="evidence" value="ECO:0007669"/>
    <property type="project" value="UniProtKB-KW"/>
</dbReference>
<dbReference type="InterPro" id="IPR002104">
    <property type="entry name" value="Integrase_catalytic"/>
</dbReference>
<dbReference type="RefSeq" id="WP_087396481.1">
    <property type="nucleotide sequence ID" value="NZ_JADYTK010000123.1"/>
</dbReference>
<dbReference type="InterPro" id="IPR010998">
    <property type="entry name" value="Integrase_recombinase_N"/>
</dbReference>
<gene>
    <name evidence="5" type="ORF">NW209_05180</name>
</gene>
<name>A0AAW5N3Z4_9BACT</name>
<evidence type="ECO:0000259" key="4">
    <source>
        <dbReference type="PROSITE" id="PS51898"/>
    </source>
</evidence>
<proteinExistence type="inferred from homology"/>
<accession>A0AAW5N3Z4</accession>
<dbReference type="GO" id="GO:0015074">
    <property type="term" value="P:DNA integration"/>
    <property type="evidence" value="ECO:0007669"/>
    <property type="project" value="InterPro"/>
</dbReference>
<dbReference type="InterPro" id="IPR013762">
    <property type="entry name" value="Integrase-like_cat_sf"/>
</dbReference>
<dbReference type="Gene3D" id="1.10.150.130">
    <property type="match status" value="1"/>
</dbReference>
<comment type="caution">
    <text evidence="5">The sequence shown here is derived from an EMBL/GenBank/DDBJ whole genome shotgun (WGS) entry which is preliminary data.</text>
</comment>
<keyword evidence="2" id="KW-0238">DNA-binding</keyword>
<dbReference type="SUPFAM" id="SSF56349">
    <property type="entry name" value="DNA breaking-rejoining enzymes"/>
    <property type="match status" value="1"/>
</dbReference>
<evidence type="ECO:0000313" key="5">
    <source>
        <dbReference type="EMBL" id="MCR8873415.1"/>
    </source>
</evidence>
<evidence type="ECO:0000256" key="1">
    <source>
        <dbReference type="ARBA" id="ARBA00008857"/>
    </source>
</evidence>
<dbReference type="Proteomes" id="UP001204579">
    <property type="component" value="Unassembled WGS sequence"/>
</dbReference>
<keyword evidence="6" id="KW-1185">Reference proteome</keyword>
<evidence type="ECO:0000256" key="3">
    <source>
        <dbReference type="ARBA" id="ARBA00023172"/>
    </source>
</evidence>
<dbReference type="Pfam" id="PF13102">
    <property type="entry name" value="Phage_int_SAM_5"/>
    <property type="match status" value="1"/>
</dbReference>
<feature type="domain" description="Tyr recombinase" evidence="4">
    <location>
        <begin position="214"/>
        <end position="387"/>
    </location>
</feature>
<dbReference type="PANTHER" id="PTHR30349:SF64">
    <property type="entry name" value="PROPHAGE INTEGRASE INTD-RELATED"/>
    <property type="match status" value="1"/>
</dbReference>
<comment type="similarity">
    <text evidence="1">Belongs to the 'phage' integrase family.</text>
</comment>
<dbReference type="PANTHER" id="PTHR30349">
    <property type="entry name" value="PHAGE INTEGRASE-RELATED"/>
    <property type="match status" value="1"/>
</dbReference>
<dbReference type="InterPro" id="IPR025269">
    <property type="entry name" value="SAM-like_dom"/>
</dbReference>
<dbReference type="GO" id="GO:0003677">
    <property type="term" value="F:DNA binding"/>
    <property type="evidence" value="ECO:0007669"/>
    <property type="project" value="UniProtKB-KW"/>
</dbReference>
<dbReference type="AlphaFoldDB" id="A0AAW5N3Z4"/>